<dbReference type="GO" id="GO:0016125">
    <property type="term" value="P:sterol metabolic process"/>
    <property type="evidence" value="ECO:0007669"/>
    <property type="project" value="TreeGrafter"/>
</dbReference>
<name>A0AAV6WMW8_9LAMI</name>
<dbReference type="EMBL" id="WHWC01000015">
    <property type="protein sequence ID" value="KAG8368273.1"/>
    <property type="molecule type" value="Genomic_DNA"/>
</dbReference>
<evidence type="ECO:0008006" key="11">
    <source>
        <dbReference type="Google" id="ProtNLM"/>
    </source>
</evidence>
<comment type="subcellular location">
    <subcellularLocation>
        <location evidence="1">Membrane</location>
        <topology evidence="1">Single-pass membrane protein</topology>
    </subcellularLocation>
</comment>
<protein>
    <recommendedName>
        <fullName evidence="11">Cytochrome P450</fullName>
    </recommendedName>
</protein>
<dbReference type="Proteomes" id="UP000826271">
    <property type="component" value="Unassembled WGS sequence"/>
</dbReference>
<dbReference type="PRINTS" id="PR00463">
    <property type="entry name" value="EP450I"/>
</dbReference>
<keyword evidence="7 8" id="KW-0349">Heme</keyword>
<dbReference type="GO" id="GO:0016705">
    <property type="term" value="F:oxidoreductase activity, acting on paired donors, with incorporation or reduction of molecular oxygen"/>
    <property type="evidence" value="ECO:0007669"/>
    <property type="project" value="InterPro"/>
</dbReference>
<evidence type="ECO:0000256" key="6">
    <source>
        <dbReference type="ARBA" id="ARBA00023004"/>
    </source>
</evidence>
<comment type="caution">
    <text evidence="9">The sequence shown here is derived from an EMBL/GenBank/DDBJ whole genome shotgun (WGS) entry which is preliminary data.</text>
</comment>
<dbReference type="InterPro" id="IPR001128">
    <property type="entry name" value="Cyt_P450"/>
</dbReference>
<keyword evidence="3 7" id="KW-0479">Metal-binding</keyword>
<evidence type="ECO:0000256" key="4">
    <source>
        <dbReference type="ARBA" id="ARBA00022989"/>
    </source>
</evidence>
<dbReference type="CDD" id="cd11043">
    <property type="entry name" value="CYP90-like"/>
    <property type="match status" value="1"/>
</dbReference>
<evidence type="ECO:0000256" key="3">
    <source>
        <dbReference type="ARBA" id="ARBA00022723"/>
    </source>
</evidence>
<evidence type="ECO:0000256" key="7">
    <source>
        <dbReference type="PIRSR" id="PIRSR602401-1"/>
    </source>
</evidence>
<keyword evidence="4" id="KW-1133">Transmembrane helix</keyword>
<evidence type="ECO:0000256" key="5">
    <source>
        <dbReference type="ARBA" id="ARBA00023002"/>
    </source>
</evidence>
<dbReference type="GO" id="GO:0004497">
    <property type="term" value="F:monooxygenase activity"/>
    <property type="evidence" value="ECO:0007669"/>
    <property type="project" value="UniProtKB-KW"/>
</dbReference>
<keyword evidence="5 8" id="KW-0560">Oxidoreductase</keyword>
<dbReference type="Gene3D" id="1.10.630.10">
    <property type="entry name" value="Cytochrome P450"/>
    <property type="match status" value="1"/>
</dbReference>
<evidence type="ECO:0000256" key="1">
    <source>
        <dbReference type="ARBA" id="ARBA00004167"/>
    </source>
</evidence>
<reference evidence="9" key="1">
    <citation type="submission" date="2019-10" db="EMBL/GenBank/DDBJ databases">
        <authorList>
            <person name="Zhang R."/>
            <person name="Pan Y."/>
            <person name="Wang J."/>
            <person name="Ma R."/>
            <person name="Yu S."/>
        </authorList>
    </citation>
    <scope>NUCLEOTIDE SEQUENCE</scope>
    <source>
        <strain evidence="9">LA-IB0</strain>
        <tissue evidence="9">Leaf</tissue>
    </source>
</reference>
<keyword evidence="4" id="KW-0472">Membrane</keyword>
<sequence>MSTLYREANKPADMLAKRGYSTNLTTLFLPMNKLWMAKMGCVASRFQEEEKFVTIGRRRSVLSSPPICSVFVAVLSSPPFCLAEDFWSERQNKRAKAAFVFDVKPEDMIKNLKPFGGGIKQCADLKTQIINLEMLSYEIYVVALITIFLSRWIYRWRNPKCKGILPPGSSGLPLIGESLQLLIPSYSFDVHPFLKKRLQKYGKMFRTNVAGHNMIVSADQEFNLYLFQQEEKLVVHWYLDLFAKLFQQEGKLMPDGLSIHKYMRNLTLNHFGVESIKQKLLNEYEQLVHKTFHSWSMRESVEVKYASVEMYGEYGANLLYSFEPERAKGLIDKFINVSRSAMSFPLNIPGTTYHKCLKDKEEVLKTMKGLVKERISSPQNNTQDDLLGRMIKDMKNVDFLTEGFITQLLFGLSFVAFESIPPMLALAVKFITENPDVLRELTAEHEEILKKRENVDSLITWEEYKSMKFTLQVINETLRLGNTIPGFLRKAVKDINVNGYTIPEGWGIMVCHSVTHLDPNTYEDPLTFNPWRWKDVKPEFISKNLKPFGGGIKQCAGADYARASMSVFLHILVTKYRWTVVKGGDIIQSPVMRLKNGLHIKLSEKRN</sequence>
<dbReference type="Pfam" id="PF00067">
    <property type="entry name" value="p450"/>
    <property type="match status" value="1"/>
</dbReference>
<dbReference type="GO" id="GO:0005506">
    <property type="term" value="F:iron ion binding"/>
    <property type="evidence" value="ECO:0007669"/>
    <property type="project" value="InterPro"/>
</dbReference>
<dbReference type="GO" id="GO:0016020">
    <property type="term" value="C:membrane"/>
    <property type="evidence" value="ECO:0007669"/>
    <property type="project" value="UniProtKB-SubCell"/>
</dbReference>
<keyword evidence="10" id="KW-1185">Reference proteome</keyword>
<dbReference type="InterPro" id="IPR036396">
    <property type="entry name" value="Cyt_P450_sf"/>
</dbReference>
<accession>A0AAV6WMW8</accession>
<gene>
    <name evidence="9" type="ORF">BUALT_Bualt15G0028100</name>
</gene>
<evidence type="ECO:0000313" key="9">
    <source>
        <dbReference type="EMBL" id="KAG8368273.1"/>
    </source>
</evidence>
<keyword evidence="2" id="KW-0812">Transmembrane</keyword>
<dbReference type="GO" id="GO:0010268">
    <property type="term" value="P:brassinosteroid homeostasis"/>
    <property type="evidence" value="ECO:0007669"/>
    <property type="project" value="TreeGrafter"/>
</dbReference>
<proteinExistence type="inferred from homology"/>
<organism evidence="9 10">
    <name type="scientific">Buddleja alternifolia</name>
    <dbReference type="NCBI Taxonomy" id="168488"/>
    <lineage>
        <taxon>Eukaryota</taxon>
        <taxon>Viridiplantae</taxon>
        <taxon>Streptophyta</taxon>
        <taxon>Embryophyta</taxon>
        <taxon>Tracheophyta</taxon>
        <taxon>Spermatophyta</taxon>
        <taxon>Magnoliopsida</taxon>
        <taxon>eudicotyledons</taxon>
        <taxon>Gunneridae</taxon>
        <taxon>Pentapetalae</taxon>
        <taxon>asterids</taxon>
        <taxon>lamiids</taxon>
        <taxon>Lamiales</taxon>
        <taxon>Scrophulariaceae</taxon>
        <taxon>Buddlejeae</taxon>
        <taxon>Buddleja</taxon>
    </lineage>
</organism>
<keyword evidence="6 7" id="KW-0408">Iron</keyword>
<dbReference type="GO" id="GO:0016132">
    <property type="term" value="P:brassinosteroid biosynthetic process"/>
    <property type="evidence" value="ECO:0007669"/>
    <property type="project" value="TreeGrafter"/>
</dbReference>
<dbReference type="SUPFAM" id="SSF48264">
    <property type="entry name" value="Cytochrome P450"/>
    <property type="match status" value="1"/>
</dbReference>
<dbReference type="AlphaFoldDB" id="A0AAV6WMW8"/>
<dbReference type="InterPro" id="IPR002401">
    <property type="entry name" value="Cyt_P450_E_grp-I"/>
</dbReference>
<evidence type="ECO:0000256" key="2">
    <source>
        <dbReference type="ARBA" id="ARBA00022692"/>
    </source>
</evidence>
<dbReference type="InterPro" id="IPR017972">
    <property type="entry name" value="Cyt_P450_CS"/>
</dbReference>
<dbReference type="PANTHER" id="PTHR24286:SF305">
    <property type="entry name" value="CYTOCHROME P450 708A2"/>
    <property type="match status" value="1"/>
</dbReference>
<dbReference type="PANTHER" id="PTHR24286">
    <property type="entry name" value="CYTOCHROME P450 26"/>
    <property type="match status" value="1"/>
</dbReference>
<dbReference type="GO" id="GO:0020037">
    <property type="term" value="F:heme binding"/>
    <property type="evidence" value="ECO:0007669"/>
    <property type="project" value="InterPro"/>
</dbReference>
<comment type="cofactor">
    <cofactor evidence="7">
        <name>heme</name>
        <dbReference type="ChEBI" id="CHEBI:30413"/>
    </cofactor>
</comment>
<evidence type="ECO:0000313" key="10">
    <source>
        <dbReference type="Proteomes" id="UP000826271"/>
    </source>
</evidence>
<dbReference type="PROSITE" id="PS00086">
    <property type="entry name" value="CYTOCHROME_P450"/>
    <property type="match status" value="1"/>
</dbReference>
<feature type="binding site" description="axial binding residue" evidence="7">
    <location>
        <position position="555"/>
    </location>
    <ligand>
        <name>heme</name>
        <dbReference type="ChEBI" id="CHEBI:30413"/>
    </ligand>
    <ligandPart>
        <name>Fe</name>
        <dbReference type="ChEBI" id="CHEBI:18248"/>
    </ligandPart>
</feature>
<evidence type="ECO:0000256" key="8">
    <source>
        <dbReference type="RuleBase" id="RU000461"/>
    </source>
</evidence>
<comment type="similarity">
    <text evidence="8">Belongs to the cytochrome P450 family.</text>
</comment>
<keyword evidence="8" id="KW-0503">Monooxygenase</keyword>